<proteinExistence type="predicted"/>
<sequence>MNDTIASANTRTANATYVRGLHGELGRGVEKSGACGFGLTCYGLGTALVKIATVNIKQKQFKQ</sequence>
<evidence type="ECO:0000313" key="1">
    <source>
        <dbReference type="EMBL" id="HHQ80422.1"/>
    </source>
</evidence>
<comment type="caution">
    <text evidence="1">The sequence shown here is derived from an EMBL/GenBank/DDBJ whole genome shotgun (WGS) entry which is preliminary data.</text>
</comment>
<organism evidence="1">
    <name type="scientific">Fervidicoccus fontis</name>
    <dbReference type="NCBI Taxonomy" id="683846"/>
    <lineage>
        <taxon>Archaea</taxon>
        <taxon>Thermoproteota</taxon>
        <taxon>Thermoprotei</taxon>
        <taxon>Fervidicoccales</taxon>
        <taxon>Fervidicoccaceae</taxon>
        <taxon>Fervidicoccus</taxon>
    </lineage>
</organism>
<gene>
    <name evidence="1" type="ORF">ENM78_03030</name>
</gene>
<dbReference type="AlphaFoldDB" id="A0A7J3ZKL1"/>
<accession>A0A7J3ZKL1</accession>
<dbReference type="EMBL" id="DRZC01000035">
    <property type="protein sequence ID" value="HHQ80422.1"/>
    <property type="molecule type" value="Genomic_DNA"/>
</dbReference>
<protein>
    <submittedName>
        <fullName evidence="1">Uncharacterized protein</fullName>
    </submittedName>
</protein>
<name>A0A7J3ZKL1_9CREN</name>
<reference evidence="1" key="1">
    <citation type="journal article" date="2020" name="mSystems">
        <title>Genome- and Community-Level Interaction Insights into Carbon Utilization and Element Cycling Functions of Hydrothermarchaeota in Hydrothermal Sediment.</title>
        <authorList>
            <person name="Zhou Z."/>
            <person name="Liu Y."/>
            <person name="Xu W."/>
            <person name="Pan J."/>
            <person name="Luo Z.H."/>
            <person name="Li M."/>
        </authorList>
    </citation>
    <scope>NUCLEOTIDE SEQUENCE [LARGE SCALE GENOMIC DNA]</scope>
    <source>
        <strain evidence="1">SpSt-1116</strain>
    </source>
</reference>